<protein>
    <recommendedName>
        <fullName evidence="4">DUF3140 domain-containing protein</fullName>
    </recommendedName>
</protein>
<organism evidence="2 3">
    <name type="scientific">Amycolatopsis viridis</name>
    <dbReference type="NCBI Taxonomy" id="185678"/>
    <lineage>
        <taxon>Bacteria</taxon>
        <taxon>Bacillati</taxon>
        <taxon>Actinomycetota</taxon>
        <taxon>Actinomycetes</taxon>
        <taxon>Pseudonocardiales</taxon>
        <taxon>Pseudonocardiaceae</taxon>
        <taxon>Amycolatopsis</taxon>
    </lineage>
</organism>
<dbReference type="Pfam" id="PF11338">
    <property type="entry name" value="DUF3140"/>
    <property type="match status" value="1"/>
</dbReference>
<dbReference type="PANTHER" id="PTHR40630">
    <property type="entry name" value="POSSIBLE DNA-BINDING PROTEIN"/>
    <property type="match status" value="1"/>
</dbReference>
<evidence type="ECO:0000313" key="3">
    <source>
        <dbReference type="Proteomes" id="UP000754495"/>
    </source>
</evidence>
<evidence type="ECO:0008006" key="4">
    <source>
        <dbReference type="Google" id="ProtNLM"/>
    </source>
</evidence>
<feature type="region of interest" description="Disordered" evidence="1">
    <location>
        <begin position="85"/>
        <end position="113"/>
    </location>
</feature>
<gene>
    <name evidence="2" type="ORF">FHX46_003679</name>
</gene>
<dbReference type="RefSeq" id="WP_167116445.1">
    <property type="nucleotide sequence ID" value="NZ_JAANOU010000001.1"/>
</dbReference>
<reference evidence="2 3" key="1">
    <citation type="submission" date="2020-03" db="EMBL/GenBank/DDBJ databases">
        <title>Sequencing the genomes of 1000 actinobacteria strains.</title>
        <authorList>
            <person name="Klenk H.-P."/>
        </authorList>
    </citation>
    <scope>NUCLEOTIDE SEQUENCE [LARGE SCALE GENOMIC DNA]</scope>
    <source>
        <strain evidence="2 3">DSM 45668</strain>
    </source>
</reference>
<dbReference type="EMBL" id="JAANOU010000001">
    <property type="protein sequence ID" value="NIH81149.1"/>
    <property type="molecule type" value="Genomic_DNA"/>
</dbReference>
<dbReference type="PANTHER" id="PTHR40630:SF1">
    <property type="entry name" value="DNA-BINDING PROTEIN"/>
    <property type="match status" value="1"/>
</dbReference>
<keyword evidence="3" id="KW-1185">Reference proteome</keyword>
<sequence>MTTESHVDEALWDEFHRVVNMSSRELGDWLRVRSAGTDSEELPDQAGTKTGQRVLDILGKRRTDLTEDDERVMRKVVEKVHAERRDDLEPTAGQENWRHRLMTIGHDPLKGAG</sequence>
<dbReference type="InterPro" id="IPR021487">
    <property type="entry name" value="DUF3140"/>
</dbReference>
<name>A0ABX0SZR7_9PSEU</name>
<proteinExistence type="predicted"/>
<evidence type="ECO:0000256" key="1">
    <source>
        <dbReference type="SAM" id="MobiDB-lite"/>
    </source>
</evidence>
<accession>A0ABX0SZR7</accession>
<evidence type="ECO:0000313" key="2">
    <source>
        <dbReference type="EMBL" id="NIH81149.1"/>
    </source>
</evidence>
<comment type="caution">
    <text evidence="2">The sequence shown here is derived from an EMBL/GenBank/DDBJ whole genome shotgun (WGS) entry which is preliminary data.</text>
</comment>
<dbReference type="Proteomes" id="UP000754495">
    <property type="component" value="Unassembled WGS sequence"/>
</dbReference>